<reference evidence="2" key="1">
    <citation type="submission" date="2022-10" db="EMBL/GenBank/DDBJ databases">
        <title>Tapping the CABI collections for fungal endophytes: first genome assemblies for Collariella, Neodidymelliopsis, Ascochyta clinopodiicola, Didymella pomorum, Didymosphaeria variabile, Neocosmospora piperis and Neocucurbitaria cava.</title>
        <authorList>
            <person name="Hill R."/>
        </authorList>
    </citation>
    <scope>NUCLEOTIDE SEQUENCE</scope>
    <source>
        <strain evidence="2">IMI 356815</strain>
    </source>
</reference>
<name>A0A9W8XTS8_9PLEO</name>
<dbReference type="AlphaFoldDB" id="A0A9W8XTS8"/>
<dbReference type="RefSeq" id="XP_056074384.1">
    <property type="nucleotide sequence ID" value="XM_056210911.1"/>
</dbReference>
<accession>A0A9W8XTS8</accession>
<comment type="caution">
    <text evidence="2">The sequence shown here is derived from an EMBL/GenBank/DDBJ whole genome shotgun (WGS) entry which is preliminary data.</text>
</comment>
<sequence>MAWPGRGRAAYQPSQAWCFATPEEVHGRRVVHDSTNWGPDPTPTPYEAFALEFSTRDWASSTISEGHHQKTKDGSDNGTKDDLPRTVHGTVQAAVKARSPADTRAKRETVTSKEVYTVRDIDDSKIRADENAASTLGTQIQAKAKGKRSKQVKLQKTTVPKQPDNANKGNATDKADEKPGWSENNSVKTKRKKKKKKKAESQKMADKIIFSHAREHADHNGSGAQKAADASTFSLTENKGEIKTHIQSSERAGETTTSETRGIGVNERQSDFREVANASSSIEEFVSLFDLVKETVSKYRMQSPAHFTLHIDVQLSDTGHKPKRDGFRSQLSITFQNYSRIFHWLCRRHFHKGLPTRKIVVCNRKRLPLKKLLAEHFPISEASTSEETLRDFWNTNGKSFDWVGLPTELKEHIIQFCIVTAPRFPDKFHDITSLKSCGPTRMLRSCELVDRLGRWKPLLRVSTQMFDKGLCMTSYSLADFSTRLSKLESYSQISEPNSVPVNPKDPGHLLMEVYRDAPKLYPELKRYGDFSKGIRKIDISFDFVTFYRFFKVRAGGFDKEGRPCCYTYDVFEKMPHLNEIVVRLPKNRKKDWINKPHQIERPLFHAVFPCPRTVFRILYERIAEVLAAYENVSVKNFLEKGEEERFGGLRKAAVKALQDAKSPRPLQLTIEELQEIGMHDGGGLHLTKEEIQQVRQEQYEGALLNKKSKEIKQLLDGLSEEAPATDEFYPIRCECAVSCREQYEFWPDW</sequence>
<dbReference type="GeneID" id="80905631"/>
<feature type="compositionally biased region" description="Basic residues" evidence="1">
    <location>
        <begin position="144"/>
        <end position="153"/>
    </location>
</feature>
<feature type="compositionally biased region" description="Polar residues" evidence="1">
    <location>
        <begin position="245"/>
        <end position="260"/>
    </location>
</feature>
<feature type="compositionally biased region" description="Basic residues" evidence="1">
    <location>
        <begin position="188"/>
        <end position="198"/>
    </location>
</feature>
<feature type="compositionally biased region" description="Polar residues" evidence="1">
    <location>
        <begin position="154"/>
        <end position="170"/>
    </location>
</feature>
<keyword evidence="3" id="KW-1185">Reference proteome</keyword>
<dbReference type="Proteomes" id="UP001140513">
    <property type="component" value="Unassembled WGS sequence"/>
</dbReference>
<feature type="compositionally biased region" description="Basic and acidic residues" evidence="1">
    <location>
        <begin position="171"/>
        <end position="180"/>
    </location>
</feature>
<evidence type="ECO:0000256" key="1">
    <source>
        <dbReference type="SAM" id="MobiDB-lite"/>
    </source>
</evidence>
<organism evidence="2 3">
    <name type="scientific">Didymosphaeria variabile</name>
    <dbReference type="NCBI Taxonomy" id="1932322"/>
    <lineage>
        <taxon>Eukaryota</taxon>
        <taxon>Fungi</taxon>
        <taxon>Dikarya</taxon>
        <taxon>Ascomycota</taxon>
        <taxon>Pezizomycotina</taxon>
        <taxon>Dothideomycetes</taxon>
        <taxon>Pleosporomycetidae</taxon>
        <taxon>Pleosporales</taxon>
        <taxon>Massarineae</taxon>
        <taxon>Didymosphaeriaceae</taxon>
        <taxon>Didymosphaeria</taxon>
    </lineage>
</organism>
<proteinExistence type="predicted"/>
<feature type="compositionally biased region" description="Basic and acidic residues" evidence="1">
    <location>
        <begin position="65"/>
        <end position="85"/>
    </location>
</feature>
<dbReference type="OrthoDB" id="3781946at2759"/>
<evidence type="ECO:0000313" key="3">
    <source>
        <dbReference type="Proteomes" id="UP001140513"/>
    </source>
</evidence>
<feature type="region of interest" description="Disordered" evidence="1">
    <location>
        <begin position="141"/>
        <end position="203"/>
    </location>
</feature>
<protein>
    <submittedName>
        <fullName evidence="2">Uncharacterized protein</fullName>
    </submittedName>
</protein>
<feature type="region of interest" description="Disordered" evidence="1">
    <location>
        <begin position="243"/>
        <end position="264"/>
    </location>
</feature>
<gene>
    <name evidence="2" type="ORF">N0V89_002101</name>
</gene>
<evidence type="ECO:0000313" key="2">
    <source>
        <dbReference type="EMBL" id="KAJ4357525.1"/>
    </source>
</evidence>
<dbReference type="EMBL" id="JAPEUX010000002">
    <property type="protein sequence ID" value="KAJ4357525.1"/>
    <property type="molecule type" value="Genomic_DNA"/>
</dbReference>
<feature type="region of interest" description="Disordered" evidence="1">
    <location>
        <begin position="60"/>
        <end position="87"/>
    </location>
</feature>